<organism evidence="4">
    <name type="scientific">Percolomonas cosmopolitus</name>
    <dbReference type="NCBI Taxonomy" id="63605"/>
    <lineage>
        <taxon>Eukaryota</taxon>
        <taxon>Discoba</taxon>
        <taxon>Heterolobosea</taxon>
        <taxon>Tetramitia</taxon>
        <taxon>Eutetramitia</taxon>
        <taxon>Percolomonadidae</taxon>
        <taxon>Percolomonas</taxon>
    </lineage>
</organism>
<evidence type="ECO:0000256" key="1">
    <source>
        <dbReference type="ARBA" id="ARBA00022614"/>
    </source>
</evidence>
<dbReference type="FunFam" id="3.80.10.10:FF:000116">
    <property type="entry name" value="Leucine-rich repeat-containing protein 40"/>
    <property type="match status" value="1"/>
</dbReference>
<dbReference type="Gene3D" id="3.80.10.10">
    <property type="entry name" value="Ribonuclease Inhibitor"/>
    <property type="match status" value="4"/>
</dbReference>
<dbReference type="PANTHER" id="PTHR48051:SF1">
    <property type="entry name" value="RAS SUPPRESSOR PROTEIN 1"/>
    <property type="match status" value="1"/>
</dbReference>
<feature type="region of interest" description="Disordered" evidence="3">
    <location>
        <begin position="511"/>
        <end position="533"/>
    </location>
</feature>
<dbReference type="InterPro" id="IPR001611">
    <property type="entry name" value="Leu-rich_rpt"/>
</dbReference>
<dbReference type="GO" id="GO:0005737">
    <property type="term" value="C:cytoplasm"/>
    <property type="evidence" value="ECO:0007669"/>
    <property type="project" value="TreeGrafter"/>
</dbReference>
<evidence type="ECO:0000256" key="3">
    <source>
        <dbReference type="SAM" id="MobiDB-lite"/>
    </source>
</evidence>
<evidence type="ECO:0000256" key="2">
    <source>
        <dbReference type="ARBA" id="ARBA00022737"/>
    </source>
</evidence>
<reference evidence="4" key="1">
    <citation type="submission" date="2021-01" db="EMBL/GenBank/DDBJ databases">
        <authorList>
            <person name="Corre E."/>
            <person name="Pelletier E."/>
            <person name="Niang G."/>
            <person name="Scheremetjew M."/>
            <person name="Finn R."/>
            <person name="Kale V."/>
            <person name="Holt S."/>
            <person name="Cochrane G."/>
            <person name="Meng A."/>
            <person name="Brown T."/>
            <person name="Cohen L."/>
        </authorList>
    </citation>
    <scope>NUCLEOTIDE SEQUENCE</scope>
    <source>
        <strain evidence="4">WS</strain>
    </source>
</reference>
<proteinExistence type="predicted"/>
<evidence type="ECO:0000313" key="4">
    <source>
        <dbReference type="EMBL" id="CAD9080395.1"/>
    </source>
</evidence>
<keyword evidence="1" id="KW-0433">Leucine-rich repeat</keyword>
<dbReference type="SMART" id="SM00369">
    <property type="entry name" value="LRR_TYP"/>
    <property type="match status" value="11"/>
</dbReference>
<dbReference type="PROSITE" id="PS51450">
    <property type="entry name" value="LRR"/>
    <property type="match status" value="6"/>
</dbReference>
<dbReference type="Pfam" id="PF13855">
    <property type="entry name" value="LRR_8"/>
    <property type="match status" value="4"/>
</dbReference>
<accession>A0A7S1PI64</accession>
<sequence>MYNSISEASIFYELPQNLSVLKMDHNQLSGELELPNESHVNWRKTLQQLSLANNKRITAVHRLDSMHNLQVLDLSGNQFTELKDEFFDGLNKLTHLNLSANHLERLPLSIGSLQMLVELDVSKNKLRNIDQEHLCGMHRLAFLNARENLLKRVCFHENNRSLAKIFFGFNHIDVFPENIEHLPALTELEVNDNRLDEIPYEITAMNVLRRLNLNNNDLNDLPPQLGTMKQLTVLTLQGNPLRRIKRSVLEQGTIQLKEYLCKLIPKSETSRSEQLQDAIDYCLDDARYTGKLVLANKKLDQFPSVALSFPSLTVLDVSGNSIPELPADTFMQLESLVVLNVSQNQLKSIPAEIFSLQSLKELYCARNNLRELPLLPSSVEILDASGNVGLHMPSEMSALVSLREAHLAFNKWDRFPIEVVQQCKNLEVLDLDSNLIRVVPAEQLLEYGRKLRYLILSNNNIKQLLPTLGGMTWLERLELQGNPLKTIRHSIIASGTGEILRYLQQLMPTNGVGDGRQSQNAHESHAAEPPTELDEEIDQLEYKIQHDQYMSSAQEYAYKKQLAVLKAKRMRLRRAAQQKQKR</sequence>
<dbReference type="AlphaFoldDB" id="A0A7S1PI64"/>
<dbReference type="InterPro" id="IPR050216">
    <property type="entry name" value="LRR_domain-containing"/>
</dbReference>
<keyword evidence="2" id="KW-0677">Repeat</keyword>
<evidence type="ECO:0008006" key="5">
    <source>
        <dbReference type="Google" id="ProtNLM"/>
    </source>
</evidence>
<dbReference type="EMBL" id="HBGD01004396">
    <property type="protein sequence ID" value="CAD9080395.1"/>
    <property type="molecule type" value="Transcribed_RNA"/>
</dbReference>
<dbReference type="SUPFAM" id="SSF52058">
    <property type="entry name" value="L domain-like"/>
    <property type="match status" value="2"/>
</dbReference>
<name>A0A7S1PI64_9EUKA</name>
<protein>
    <recommendedName>
        <fullName evidence="5">Leucine-rich repeat-containing protein 40</fullName>
    </recommendedName>
</protein>
<gene>
    <name evidence="4" type="ORF">PCOS0759_LOCUS3635</name>
</gene>
<dbReference type="SMART" id="SM00364">
    <property type="entry name" value="LRR_BAC"/>
    <property type="match status" value="6"/>
</dbReference>
<dbReference type="PANTHER" id="PTHR48051">
    <property type="match status" value="1"/>
</dbReference>
<dbReference type="InterPro" id="IPR003591">
    <property type="entry name" value="Leu-rich_rpt_typical-subtyp"/>
</dbReference>
<dbReference type="InterPro" id="IPR032675">
    <property type="entry name" value="LRR_dom_sf"/>
</dbReference>